<accession>A0AAN9GM49</accession>
<dbReference type="EMBL" id="JBAMIC010000002">
    <property type="protein sequence ID" value="KAK7112981.1"/>
    <property type="molecule type" value="Genomic_DNA"/>
</dbReference>
<feature type="compositionally biased region" description="Acidic residues" evidence="1">
    <location>
        <begin position="17"/>
        <end position="30"/>
    </location>
</feature>
<sequence length="261" mass="29581">MAYPRGHDHFPPQTTGGDEDWDEVPPDYDAETLPHPRHQNNDREVGHDNGVPPGHYHPDNVNGYPRYHRSSSGEFDNQVFDFPSAVDQNGASPIMDDRRRGYDPDSYATEIPPGFDHLDAVENGRNHHQTTDLAGRYNPGFSQDETLDRNPTLRRRYTRSRQSSRRRNHDGDEDHDSLENLSPEDMQRTKDLLATIRIRRRVRKSLKRSASHGDGGGDAGDGEDYEELTGLPSSQAVPKVKPLSQRLLEMHDTADVAQSLR</sequence>
<evidence type="ECO:0000313" key="3">
    <source>
        <dbReference type="Proteomes" id="UP001374579"/>
    </source>
</evidence>
<dbReference type="AlphaFoldDB" id="A0AAN9GM49"/>
<feature type="region of interest" description="Disordered" evidence="1">
    <location>
        <begin position="129"/>
        <end position="189"/>
    </location>
</feature>
<evidence type="ECO:0000313" key="2">
    <source>
        <dbReference type="EMBL" id="KAK7112981.1"/>
    </source>
</evidence>
<proteinExistence type="predicted"/>
<feature type="region of interest" description="Disordered" evidence="1">
    <location>
        <begin position="204"/>
        <end position="261"/>
    </location>
</feature>
<feature type="region of interest" description="Disordered" evidence="1">
    <location>
        <begin position="1"/>
        <end position="109"/>
    </location>
</feature>
<comment type="caution">
    <text evidence="2">The sequence shown here is derived from an EMBL/GenBank/DDBJ whole genome shotgun (WGS) entry which is preliminary data.</text>
</comment>
<protein>
    <submittedName>
        <fullName evidence="2">Uncharacterized protein</fullName>
    </submittedName>
</protein>
<organism evidence="2 3">
    <name type="scientific">Littorina saxatilis</name>
    <dbReference type="NCBI Taxonomy" id="31220"/>
    <lineage>
        <taxon>Eukaryota</taxon>
        <taxon>Metazoa</taxon>
        <taxon>Spiralia</taxon>
        <taxon>Lophotrochozoa</taxon>
        <taxon>Mollusca</taxon>
        <taxon>Gastropoda</taxon>
        <taxon>Caenogastropoda</taxon>
        <taxon>Littorinimorpha</taxon>
        <taxon>Littorinoidea</taxon>
        <taxon>Littorinidae</taxon>
        <taxon>Littorina</taxon>
    </lineage>
</organism>
<dbReference type="Proteomes" id="UP001374579">
    <property type="component" value="Unassembled WGS sequence"/>
</dbReference>
<feature type="compositionally biased region" description="Basic and acidic residues" evidence="1">
    <location>
        <begin position="1"/>
        <end position="10"/>
    </location>
</feature>
<reference evidence="2 3" key="1">
    <citation type="submission" date="2024-02" db="EMBL/GenBank/DDBJ databases">
        <title>Chromosome-scale genome assembly of the rough periwinkle Littorina saxatilis.</title>
        <authorList>
            <person name="De Jode A."/>
            <person name="Faria R."/>
            <person name="Formenti G."/>
            <person name="Sims Y."/>
            <person name="Smith T.P."/>
            <person name="Tracey A."/>
            <person name="Wood J.M.D."/>
            <person name="Zagrodzka Z.B."/>
            <person name="Johannesson K."/>
            <person name="Butlin R.K."/>
            <person name="Leder E.H."/>
        </authorList>
    </citation>
    <scope>NUCLEOTIDE SEQUENCE [LARGE SCALE GENOMIC DNA]</scope>
    <source>
        <strain evidence="2">Snail1</strain>
        <tissue evidence="2">Muscle</tissue>
    </source>
</reference>
<keyword evidence="3" id="KW-1185">Reference proteome</keyword>
<name>A0AAN9GM49_9CAEN</name>
<evidence type="ECO:0000256" key="1">
    <source>
        <dbReference type="SAM" id="MobiDB-lite"/>
    </source>
</evidence>
<gene>
    <name evidence="2" type="ORF">V1264_012350</name>
</gene>
<feature type="compositionally biased region" description="Basic residues" evidence="1">
    <location>
        <begin position="152"/>
        <end position="168"/>
    </location>
</feature>